<feature type="transmembrane region" description="Helical" evidence="9">
    <location>
        <begin position="132"/>
        <end position="150"/>
    </location>
</feature>
<feature type="transmembrane region" description="Helical" evidence="9">
    <location>
        <begin position="69"/>
        <end position="87"/>
    </location>
</feature>
<feature type="compositionally biased region" description="Basic and acidic residues" evidence="8">
    <location>
        <begin position="194"/>
        <end position="218"/>
    </location>
</feature>
<dbReference type="PANTHER" id="PTHR23356:SF16">
    <property type="entry name" value="DPY30 DOMAIN CONTAINING 2"/>
    <property type="match status" value="1"/>
</dbReference>
<evidence type="ECO:0000313" key="11">
    <source>
        <dbReference type="Proteomes" id="UP000483820"/>
    </source>
</evidence>
<dbReference type="GO" id="GO:0006325">
    <property type="term" value="P:chromatin organization"/>
    <property type="evidence" value="ECO:0007669"/>
    <property type="project" value="UniProtKB-KW"/>
</dbReference>
<evidence type="ECO:0000256" key="2">
    <source>
        <dbReference type="ARBA" id="ARBA00010849"/>
    </source>
</evidence>
<comment type="similarity">
    <text evidence="2">Belongs to the dpy-30 family.</text>
</comment>
<dbReference type="Gene3D" id="1.20.890.10">
    <property type="entry name" value="cAMP-dependent protein kinase regulatory subunit, dimerization-anchoring domain"/>
    <property type="match status" value="1"/>
</dbReference>
<comment type="caution">
    <text evidence="10">The sequence shown here is derived from an EMBL/GenBank/DDBJ whole genome shotgun (WGS) entry which is preliminary data.</text>
</comment>
<evidence type="ECO:0000256" key="9">
    <source>
        <dbReference type="SAM" id="Phobius"/>
    </source>
</evidence>
<dbReference type="InterPro" id="IPR049629">
    <property type="entry name" value="DPY30_SDC1_DD"/>
</dbReference>
<dbReference type="CTD" id="9812500"/>
<dbReference type="EMBL" id="WUAV01000003">
    <property type="protein sequence ID" value="KAF1763066.1"/>
    <property type="molecule type" value="Genomic_DNA"/>
</dbReference>
<accession>A0A6A5H864</accession>
<evidence type="ECO:0000256" key="3">
    <source>
        <dbReference type="ARBA" id="ARBA00022853"/>
    </source>
</evidence>
<dbReference type="Proteomes" id="UP000483820">
    <property type="component" value="Chromosome III"/>
</dbReference>
<feature type="transmembrane region" description="Helical" evidence="9">
    <location>
        <begin position="29"/>
        <end position="49"/>
    </location>
</feature>
<dbReference type="InterPro" id="IPR007858">
    <property type="entry name" value="Dpy-30_motif"/>
</dbReference>
<proteinExistence type="inferred from homology"/>
<keyword evidence="9" id="KW-0812">Transmembrane</keyword>
<evidence type="ECO:0000256" key="4">
    <source>
        <dbReference type="ARBA" id="ARBA00023015"/>
    </source>
</evidence>
<keyword evidence="9" id="KW-1133">Transmembrane helix</keyword>
<feature type="transmembrane region" description="Helical" evidence="9">
    <location>
        <begin position="99"/>
        <end position="120"/>
    </location>
</feature>
<dbReference type="RefSeq" id="XP_053587955.1">
    <property type="nucleotide sequence ID" value="XM_053728378.1"/>
</dbReference>
<keyword evidence="6" id="KW-0539">Nucleus</keyword>
<dbReference type="InterPro" id="IPR037856">
    <property type="entry name" value="Sdc1/DPY30"/>
</dbReference>
<gene>
    <name evidence="10" type="ORF">GCK72_011331</name>
</gene>
<keyword evidence="3" id="KW-0156">Chromatin regulator</keyword>
<dbReference type="PANTHER" id="PTHR23356">
    <property type="entry name" value="DPY30-RELATED"/>
    <property type="match status" value="1"/>
</dbReference>
<evidence type="ECO:0000313" key="10">
    <source>
        <dbReference type="EMBL" id="KAF1763066.1"/>
    </source>
</evidence>
<keyword evidence="5" id="KW-0804">Transcription</keyword>
<name>A0A6A5H864_CAERE</name>
<protein>
    <recommendedName>
        <fullName evidence="7">Protein dpy-30 homolog</fullName>
    </recommendedName>
</protein>
<evidence type="ECO:0000256" key="1">
    <source>
        <dbReference type="ARBA" id="ARBA00004123"/>
    </source>
</evidence>
<reference evidence="10 11" key="1">
    <citation type="submission" date="2019-12" db="EMBL/GenBank/DDBJ databases">
        <title>Chromosome-level assembly of the Caenorhabditis remanei genome.</title>
        <authorList>
            <person name="Teterina A.A."/>
            <person name="Willis J.H."/>
            <person name="Phillips P.C."/>
        </authorList>
    </citation>
    <scope>NUCLEOTIDE SEQUENCE [LARGE SCALE GENOMIC DNA]</scope>
    <source>
        <strain evidence="10 11">PX506</strain>
        <tissue evidence="10">Whole organism</tissue>
    </source>
</reference>
<evidence type="ECO:0000256" key="7">
    <source>
        <dbReference type="ARBA" id="ARBA00044172"/>
    </source>
</evidence>
<feature type="region of interest" description="Disordered" evidence="8">
    <location>
        <begin position="189"/>
        <end position="218"/>
    </location>
</feature>
<evidence type="ECO:0000256" key="5">
    <source>
        <dbReference type="ARBA" id="ARBA00023163"/>
    </source>
</evidence>
<dbReference type="CDD" id="cd22965">
    <property type="entry name" value="DD_DPY30_SDC1"/>
    <property type="match status" value="1"/>
</dbReference>
<dbReference type="KEGG" id="crq:GCK72_011331"/>
<dbReference type="GO" id="GO:0048188">
    <property type="term" value="C:Set1C/COMPASS complex"/>
    <property type="evidence" value="ECO:0007669"/>
    <property type="project" value="InterPro"/>
</dbReference>
<dbReference type="GeneID" id="9812500"/>
<keyword evidence="9" id="KW-0472">Membrane</keyword>
<dbReference type="Pfam" id="PF05186">
    <property type="entry name" value="Dpy-30"/>
    <property type="match status" value="1"/>
</dbReference>
<evidence type="ECO:0000256" key="8">
    <source>
        <dbReference type="SAM" id="MobiDB-lite"/>
    </source>
</evidence>
<comment type="subcellular location">
    <subcellularLocation>
        <location evidence="1">Nucleus</location>
    </subcellularLocation>
</comment>
<organism evidence="10 11">
    <name type="scientific">Caenorhabditis remanei</name>
    <name type="common">Caenorhabditis vulgaris</name>
    <dbReference type="NCBI Taxonomy" id="31234"/>
    <lineage>
        <taxon>Eukaryota</taxon>
        <taxon>Metazoa</taxon>
        <taxon>Ecdysozoa</taxon>
        <taxon>Nematoda</taxon>
        <taxon>Chromadorea</taxon>
        <taxon>Rhabditida</taxon>
        <taxon>Rhabditina</taxon>
        <taxon>Rhabditomorpha</taxon>
        <taxon>Rhabditoidea</taxon>
        <taxon>Rhabditidae</taxon>
        <taxon>Peloderinae</taxon>
        <taxon>Caenorhabditis</taxon>
    </lineage>
</organism>
<sequence length="489" mass="56335">MITRKIVPLIFFASTILHSLLIPKTNQNSLQYTGYIAMITLVGTCLELIRYLHQILKVNEVKRSRNELLIGYMAVILWAMRSRYLLYYSGYDKKTVSSLQLNALIYSGSIYSFLCITLHADTRMPTPRYSEFTETRIYLVVAHFYVIFTAMDMGNWLQVFAWILSLASSMHIYEILTSQRPEPAPVAPAAFTNTRDRPEARAEPRTEVPDNQEEEGKTRIQANFNIRDQLDKRERLICGVMTDLARNRAAAPGTDPEATENPVVPPIVLTTGKQTGIQTAQYLESTVVPILHQGLKALARARPEYPIEFLANFLWCEKDRYKNQNRGAEPRAEENGNQEEENLGARIQAAWWSRGQYIEEKNQRCFELLIQRFKNAASPFEIRNALKRMEEKRRHRDQRNELFGLPNILKDHDFFDDLEYVTGIKRCRNLKQVLPRLTEQCRVIHCLMQSSDVLGRPDGLGDLAFMAKDVDEKNGFWESQKACETKSPG</sequence>
<keyword evidence="4" id="KW-0805">Transcription regulation</keyword>
<dbReference type="AlphaFoldDB" id="A0A6A5H864"/>
<evidence type="ECO:0000256" key="6">
    <source>
        <dbReference type="ARBA" id="ARBA00023242"/>
    </source>
</evidence>